<evidence type="ECO:0000256" key="2">
    <source>
        <dbReference type="ARBA" id="ARBA00011955"/>
    </source>
</evidence>
<feature type="chain" id="PRO_5039751317" description="FAD:protein FMN transferase" evidence="10">
    <location>
        <begin position="23"/>
        <end position="437"/>
    </location>
</feature>
<organism evidence="12 13">
    <name type="scientific">Anaerobutyricum hallii</name>
    <dbReference type="NCBI Taxonomy" id="39488"/>
    <lineage>
        <taxon>Bacteria</taxon>
        <taxon>Bacillati</taxon>
        <taxon>Bacillota</taxon>
        <taxon>Clostridia</taxon>
        <taxon>Lachnospirales</taxon>
        <taxon>Lachnospiraceae</taxon>
        <taxon>Anaerobutyricum</taxon>
    </lineage>
</organism>
<evidence type="ECO:0000313" key="13">
    <source>
        <dbReference type="Proteomes" id="UP000095390"/>
    </source>
</evidence>
<feature type="signal peptide" evidence="10">
    <location>
        <begin position="1"/>
        <end position="22"/>
    </location>
</feature>
<dbReference type="InterPro" id="IPR024932">
    <property type="entry name" value="ApbE"/>
</dbReference>
<name>A0A173RGT1_9FIRM</name>
<keyword evidence="5 10" id="KW-0808">Transferase</keyword>
<dbReference type="OrthoDB" id="9778595at2"/>
<reference evidence="12 13" key="1">
    <citation type="submission" date="2015-09" db="EMBL/GenBank/DDBJ databases">
        <authorList>
            <consortium name="Pathogen Informatics"/>
        </authorList>
    </citation>
    <scope>NUCLEOTIDE SEQUENCE [LARGE SCALE GENOMIC DNA]</scope>
    <source>
        <strain evidence="12 13">2789STDY5834966</strain>
    </source>
</reference>
<comment type="subcellular location">
    <subcellularLocation>
        <location evidence="10">Cell inner membrane</location>
        <topology evidence="10">Lipid-anchor</topology>
        <orientation evidence="10">Periplasmic side</orientation>
    </subcellularLocation>
</comment>
<feature type="compositionally biased region" description="Low complexity" evidence="11">
    <location>
        <begin position="30"/>
        <end position="45"/>
    </location>
</feature>
<dbReference type="PROSITE" id="PS51257">
    <property type="entry name" value="PROKAR_LIPOPROTEIN"/>
    <property type="match status" value="1"/>
</dbReference>
<evidence type="ECO:0000256" key="6">
    <source>
        <dbReference type="ARBA" id="ARBA00022723"/>
    </source>
</evidence>
<feature type="compositionally biased region" description="Basic and acidic residues" evidence="11">
    <location>
        <begin position="178"/>
        <end position="206"/>
    </location>
</feature>
<keyword evidence="10" id="KW-1003">Cell membrane</keyword>
<evidence type="ECO:0000256" key="8">
    <source>
        <dbReference type="ARBA" id="ARBA00022842"/>
    </source>
</evidence>
<feature type="compositionally biased region" description="Basic and acidic residues" evidence="11">
    <location>
        <begin position="236"/>
        <end position="247"/>
    </location>
</feature>
<dbReference type="GO" id="GO:0005886">
    <property type="term" value="C:plasma membrane"/>
    <property type="evidence" value="ECO:0007669"/>
    <property type="project" value="UniProtKB-SubCell"/>
</dbReference>
<dbReference type="GO" id="GO:0016740">
    <property type="term" value="F:transferase activity"/>
    <property type="evidence" value="ECO:0007669"/>
    <property type="project" value="UniProtKB-UniRule"/>
</dbReference>
<dbReference type="GO" id="GO:0046872">
    <property type="term" value="F:metal ion binding"/>
    <property type="evidence" value="ECO:0007669"/>
    <property type="project" value="UniProtKB-UniRule"/>
</dbReference>
<dbReference type="EC" id="2.7.1.180" evidence="2 10"/>
<evidence type="ECO:0000256" key="10">
    <source>
        <dbReference type="RuleBase" id="RU363002"/>
    </source>
</evidence>
<dbReference type="AlphaFoldDB" id="A0A173RGT1"/>
<evidence type="ECO:0000256" key="5">
    <source>
        <dbReference type="ARBA" id="ARBA00022679"/>
    </source>
</evidence>
<evidence type="ECO:0000256" key="11">
    <source>
        <dbReference type="SAM" id="MobiDB-lite"/>
    </source>
</evidence>
<feature type="region of interest" description="Disordered" evidence="11">
    <location>
        <begin position="27"/>
        <end position="48"/>
    </location>
</feature>
<protein>
    <recommendedName>
        <fullName evidence="3 10">FAD:protein FMN transferase</fullName>
        <ecNumber evidence="2 10">2.7.1.180</ecNumber>
    </recommendedName>
</protein>
<accession>A0A173RGT1</accession>
<gene>
    <name evidence="12" type="primary">apbE_1</name>
    <name evidence="12" type="ORF">ERS852578_00128</name>
</gene>
<evidence type="ECO:0000256" key="1">
    <source>
        <dbReference type="ARBA" id="ARBA00001946"/>
    </source>
</evidence>
<dbReference type="Proteomes" id="UP000095390">
    <property type="component" value="Unassembled WGS sequence"/>
</dbReference>
<dbReference type="PANTHER" id="PTHR30040:SF2">
    <property type="entry name" value="FAD:PROTEIN FMN TRANSFERASE"/>
    <property type="match status" value="1"/>
</dbReference>
<feature type="region of interest" description="Disordered" evidence="11">
    <location>
        <begin position="178"/>
        <end position="247"/>
    </location>
</feature>
<keyword evidence="10" id="KW-0472">Membrane</keyword>
<dbReference type="PANTHER" id="PTHR30040">
    <property type="entry name" value="THIAMINE BIOSYNTHESIS LIPOPROTEIN APBE"/>
    <property type="match status" value="1"/>
</dbReference>
<dbReference type="Gene3D" id="3.10.520.10">
    <property type="entry name" value="ApbE-like domains"/>
    <property type="match status" value="1"/>
</dbReference>
<evidence type="ECO:0000313" key="12">
    <source>
        <dbReference type="EMBL" id="CUM77005.1"/>
    </source>
</evidence>
<keyword evidence="4 10" id="KW-0285">Flavoprotein</keyword>
<dbReference type="InterPro" id="IPR003374">
    <property type="entry name" value="ApbE-like_sf"/>
</dbReference>
<keyword evidence="10 12" id="KW-0449">Lipoprotein</keyword>
<keyword evidence="7 10" id="KW-0274">FAD</keyword>
<keyword evidence="10" id="KW-0997">Cell inner membrane</keyword>
<proteinExistence type="inferred from homology"/>
<keyword evidence="10" id="KW-0732">Signal</keyword>
<dbReference type="Pfam" id="PF02424">
    <property type="entry name" value="ApbE"/>
    <property type="match status" value="2"/>
</dbReference>
<comment type="similarity">
    <text evidence="10">Belongs to the ApbE family.</text>
</comment>
<keyword evidence="6 10" id="KW-0479">Metal-binding</keyword>
<dbReference type="RefSeq" id="WP_022169420.1">
    <property type="nucleotide sequence ID" value="NZ_CATVRT010000004.1"/>
</dbReference>
<sequence length="437" mass="47671">MKKQILSIIMAGCLLLSMTACSSDKKNTKSASEQTTADASTSTTSPQEYSKTNFVMSTVLSEKIYGTKDVTQDIKEELDKLEKEQLSWREDSSVVSKINADAQKGTKTKLDSAMTSWVEDSLELARRSNGAFDPTIGRLTRLWNIEGDNPKVPSKQEIKNTLKDTGYTKIHLEKVETQNTDTTKKNVDKDIKDNTDKNGDAAKDTDNNTINSTAQNTADNMVNNEANNTPDNTALNEERLETTDKKTNTDESISSIYIEDQCTLDLGAVGKGIACDVAQNYLKQQKEVSGAVIAVGGSILLYGSKADGTNWNVAVQNPRGKDGEAMGVLSLSGTTNVSTSGDYEKYFMQNGKRYHHILDPSTGYPAESSLISVTVVSDNGLLSDGLSTACFVLGKEKGQKLLETYGAEGIFIDQNKKVTVTKGLKDKFTILNEEYSE</sequence>
<evidence type="ECO:0000256" key="4">
    <source>
        <dbReference type="ARBA" id="ARBA00022630"/>
    </source>
</evidence>
<dbReference type="SUPFAM" id="SSF143631">
    <property type="entry name" value="ApbE-like"/>
    <property type="match status" value="2"/>
</dbReference>
<evidence type="ECO:0000256" key="7">
    <source>
        <dbReference type="ARBA" id="ARBA00022827"/>
    </source>
</evidence>
<comment type="catalytic activity">
    <reaction evidence="9 10">
        <text>L-threonyl-[protein] + FAD = FMN-L-threonyl-[protein] + AMP + H(+)</text>
        <dbReference type="Rhea" id="RHEA:36847"/>
        <dbReference type="Rhea" id="RHEA-COMP:11060"/>
        <dbReference type="Rhea" id="RHEA-COMP:11061"/>
        <dbReference type="ChEBI" id="CHEBI:15378"/>
        <dbReference type="ChEBI" id="CHEBI:30013"/>
        <dbReference type="ChEBI" id="CHEBI:57692"/>
        <dbReference type="ChEBI" id="CHEBI:74257"/>
        <dbReference type="ChEBI" id="CHEBI:456215"/>
        <dbReference type="EC" id="2.7.1.180"/>
    </reaction>
</comment>
<feature type="compositionally biased region" description="Polar residues" evidence="11">
    <location>
        <begin position="207"/>
        <end position="235"/>
    </location>
</feature>
<comment type="function">
    <text evidence="10">Flavin transferase that catalyzes the transfer of the FMN moiety of FAD and its covalent binding to the hydroxyl group of a threonine residue in a target flavoprotein.</text>
</comment>
<keyword evidence="8 10" id="KW-0460">Magnesium</keyword>
<evidence type="ECO:0000256" key="9">
    <source>
        <dbReference type="ARBA" id="ARBA00048540"/>
    </source>
</evidence>
<comment type="cofactor">
    <cofactor evidence="1 10">
        <name>Mg(2+)</name>
        <dbReference type="ChEBI" id="CHEBI:18420"/>
    </cofactor>
</comment>
<dbReference type="EMBL" id="CYYC01000001">
    <property type="protein sequence ID" value="CUM77005.1"/>
    <property type="molecule type" value="Genomic_DNA"/>
</dbReference>
<evidence type="ECO:0000256" key="3">
    <source>
        <dbReference type="ARBA" id="ARBA00016337"/>
    </source>
</evidence>